<sequence>MSGSSSALALAAWLRALDDDALTALLHARPVRESGIRDRFDLAEALLEPASIQAVLAHLDRPTLAVLAAAGELSAGGGTPDAAAVAARLGVPASAVASPVDVLVRAALVDDTDGGVAPWGPVTDALTGWPQLGLPSVAELLEDDRPAALEPVAAADLAPVDRGAADRAFAAVTAVGELVDTLEREPARRLQRGGIALPDWRRMLSAASASADDELHALLDLAAGADLVQVDAGAWRATDEGLRWRGLPRVERWAALAEGWLAAVPPELREHFRRRARARWGDGLRDYLAWLYPAGDDWLPERLRAASRSAEQLGIVGDGVPSTPGAALLGEGADAAAAAVARLFPDDVRQVYIQHDLSVIAPGPLASDVDRRLRQFADVESVGVASSFRITAASVTRALTTGLTVEQLRGALSEVSLTGIPQPLEYLLTETAGRFGSLRVGALDGAIGTVEAGAHAYVRGDDPALVGQLAIDQALTTIGLRRVGEHRAVSRFDAETVYWSLVDARYPAVFEDAAGVIRAVARSTPVSAAASHPPDTAAILVARLRDADVEQPAEAGAAWNARQLELAIKAKLTVTVTVRMPDGTEVPYVLEPAALAGGRLRARDRRADIERTLPLSHIVAVAAAPSAG</sequence>
<evidence type="ECO:0000259" key="1">
    <source>
        <dbReference type="Pfam" id="PF13625"/>
    </source>
</evidence>
<protein>
    <recommendedName>
        <fullName evidence="1">Helicase XPB/Ssl2 N-terminal domain-containing protein</fullName>
    </recommendedName>
</protein>
<dbReference type="Proteomes" id="UP000278886">
    <property type="component" value="Chromosome"/>
</dbReference>
<evidence type="ECO:0000313" key="3">
    <source>
        <dbReference type="Proteomes" id="UP000278886"/>
    </source>
</evidence>
<organism evidence="2 3">
    <name type="scientific">Protaetiibacter intestinalis</name>
    <dbReference type="NCBI Taxonomy" id="2419774"/>
    <lineage>
        <taxon>Bacteria</taxon>
        <taxon>Bacillati</taxon>
        <taxon>Actinomycetota</taxon>
        <taxon>Actinomycetes</taxon>
        <taxon>Micrococcales</taxon>
        <taxon>Microbacteriaceae</taxon>
        <taxon>Protaetiibacter</taxon>
    </lineage>
</organism>
<reference evidence="3" key="1">
    <citation type="submission" date="2018-09" db="EMBL/GenBank/DDBJ databases">
        <title>Genome sequencing of strain 2DFWR-13.</title>
        <authorList>
            <person name="Heo J."/>
            <person name="Kim S.-J."/>
            <person name="Kwon S.-W."/>
        </authorList>
    </citation>
    <scope>NUCLEOTIDE SEQUENCE [LARGE SCALE GENOMIC DNA]</scope>
    <source>
        <strain evidence="3">2DFWR-13</strain>
    </source>
</reference>
<dbReference type="RefSeq" id="WP_120761744.1">
    <property type="nucleotide sequence ID" value="NZ_CP032630.1"/>
</dbReference>
<dbReference type="OrthoDB" id="3415124at2"/>
<gene>
    <name evidence="2" type="ORF">D7I47_03425</name>
</gene>
<dbReference type="AlphaFoldDB" id="A0A387B4P7"/>
<accession>A0A387B4P7</accession>
<proteinExistence type="predicted"/>
<feature type="domain" description="Helicase XPB/Ssl2 N-terminal" evidence="1">
    <location>
        <begin position="352"/>
        <end position="483"/>
    </location>
</feature>
<dbReference type="EMBL" id="CP032630">
    <property type="protein sequence ID" value="AYF97393.1"/>
    <property type="molecule type" value="Genomic_DNA"/>
</dbReference>
<dbReference type="InterPro" id="IPR032830">
    <property type="entry name" value="XPB/Ssl2_N"/>
</dbReference>
<evidence type="ECO:0000313" key="2">
    <source>
        <dbReference type="EMBL" id="AYF97393.1"/>
    </source>
</evidence>
<dbReference type="KEGG" id="lyd:D7I47_03425"/>
<dbReference type="Pfam" id="PF13625">
    <property type="entry name" value="Helicase_C_3"/>
    <property type="match status" value="1"/>
</dbReference>
<name>A0A387B4P7_9MICO</name>
<keyword evidence="3" id="KW-1185">Reference proteome</keyword>